<reference evidence="1" key="1">
    <citation type="submission" date="2023-02" db="EMBL/GenBank/DDBJ databases">
        <title>Genome of toxic invasive species Heracleum sosnowskyi carries increased number of genes despite the absence of recent whole-genome duplications.</title>
        <authorList>
            <person name="Schelkunov M."/>
            <person name="Shtratnikova V."/>
            <person name="Makarenko M."/>
            <person name="Klepikova A."/>
            <person name="Omelchenko D."/>
            <person name="Novikova G."/>
            <person name="Obukhova E."/>
            <person name="Bogdanov V."/>
            <person name="Penin A."/>
            <person name="Logacheva M."/>
        </authorList>
    </citation>
    <scope>NUCLEOTIDE SEQUENCE</scope>
    <source>
        <strain evidence="1">Hsosn_3</strain>
        <tissue evidence="1">Leaf</tissue>
    </source>
</reference>
<dbReference type="AlphaFoldDB" id="A0AAD8HGC2"/>
<sequence>MSEGVQQTRPEKDAEREDKKLHFAWRRHVLDFRNIHLSSHHSLPRSKPRTIVERKHLSAIANDVLTRCSQKIDTSVDALVEEFEAIWKPKNGDYSRKLVEYCSSKALNDMCSNIKELISDGNFSRLSFDMMLAWEKPSSAANDEESVCAHLA</sequence>
<accession>A0AAD8HGC2</accession>
<dbReference type="EMBL" id="JAUIZM010000009">
    <property type="protein sequence ID" value="KAK1365849.1"/>
    <property type="molecule type" value="Genomic_DNA"/>
</dbReference>
<gene>
    <name evidence="1" type="ORF">POM88_041410</name>
</gene>
<name>A0AAD8HGC2_9APIA</name>
<organism evidence="1 2">
    <name type="scientific">Heracleum sosnowskyi</name>
    <dbReference type="NCBI Taxonomy" id="360622"/>
    <lineage>
        <taxon>Eukaryota</taxon>
        <taxon>Viridiplantae</taxon>
        <taxon>Streptophyta</taxon>
        <taxon>Embryophyta</taxon>
        <taxon>Tracheophyta</taxon>
        <taxon>Spermatophyta</taxon>
        <taxon>Magnoliopsida</taxon>
        <taxon>eudicotyledons</taxon>
        <taxon>Gunneridae</taxon>
        <taxon>Pentapetalae</taxon>
        <taxon>asterids</taxon>
        <taxon>campanulids</taxon>
        <taxon>Apiales</taxon>
        <taxon>Apiaceae</taxon>
        <taxon>Apioideae</taxon>
        <taxon>apioid superclade</taxon>
        <taxon>Tordylieae</taxon>
        <taxon>Tordyliinae</taxon>
        <taxon>Heracleum</taxon>
    </lineage>
</organism>
<keyword evidence="2" id="KW-1185">Reference proteome</keyword>
<evidence type="ECO:0000313" key="1">
    <source>
        <dbReference type="EMBL" id="KAK1365849.1"/>
    </source>
</evidence>
<comment type="caution">
    <text evidence="1">The sequence shown here is derived from an EMBL/GenBank/DDBJ whole genome shotgun (WGS) entry which is preliminary data.</text>
</comment>
<evidence type="ECO:0000313" key="2">
    <source>
        <dbReference type="Proteomes" id="UP001237642"/>
    </source>
</evidence>
<reference evidence="1" key="2">
    <citation type="submission" date="2023-05" db="EMBL/GenBank/DDBJ databases">
        <authorList>
            <person name="Schelkunov M.I."/>
        </authorList>
    </citation>
    <scope>NUCLEOTIDE SEQUENCE</scope>
    <source>
        <strain evidence="1">Hsosn_3</strain>
        <tissue evidence="1">Leaf</tissue>
    </source>
</reference>
<dbReference type="PANTHER" id="PTHR31860">
    <property type="entry name" value="HEAT-INDUCIBLE TRANSCRIPTION REPRESSOR (DUF639)-RELATED"/>
    <property type="match status" value="1"/>
</dbReference>
<protein>
    <submittedName>
        <fullName evidence="1">Uncharacterized protein</fullName>
    </submittedName>
</protein>
<proteinExistence type="predicted"/>
<dbReference type="Proteomes" id="UP001237642">
    <property type="component" value="Unassembled WGS sequence"/>
</dbReference>
<dbReference type="PANTHER" id="PTHR31860:SF5">
    <property type="entry name" value="ARGH (DUF639)"/>
    <property type="match status" value="1"/>
</dbReference>